<dbReference type="OrthoDB" id="9805585at2"/>
<dbReference type="RefSeq" id="WP_096467160.1">
    <property type="nucleotide sequence ID" value="NZ_AP017312.1"/>
</dbReference>
<evidence type="ECO:0000313" key="2">
    <source>
        <dbReference type="Proteomes" id="UP000217696"/>
    </source>
</evidence>
<proteinExistence type="predicted"/>
<dbReference type="EMBL" id="AP017312">
    <property type="protein sequence ID" value="BAU29485.1"/>
    <property type="molecule type" value="Genomic_DNA"/>
</dbReference>
<reference evidence="1 2" key="1">
    <citation type="submission" date="2015-12" db="EMBL/GenBank/DDBJ databases">
        <title>Genome sequence of Aneurinibacillus soli.</title>
        <authorList>
            <person name="Lee J.S."/>
            <person name="Lee K.C."/>
            <person name="Kim K.K."/>
            <person name="Lee B.W."/>
        </authorList>
    </citation>
    <scope>NUCLEOTIDE SEQUENCE [LARGE SCALE GENOMIC DNA]</scope>
    <source>
        <strain evidence="1 2">CB4</strain>
    </source>
</reference>
<sequence>MEKLLFLYKFLRSPKSIGSITPSSRFLTRAMMQSIDWSHVRTIAELGPGTGVFTQYIADHKQPDCHVYVFEKDDSMRKRLEHLYPSFNFYESASNINAIPDIQNRGGLDCIISGLPFMNFPQDLRNHIMQGVEEALAPGGLFIAFQYSTQMRRQLDERLERRSIRFVPLNLPPAFVYCYRKPLSSSQHQVQQKLSGL</sequence>
<gene>
    <name evidence="1" type="ORF">CB4_03685</name>
</gene>
<dbReference type="Gene3D" id="3.40.50.150">
    <property type="entry name" value="Vaccinia Virus protein VP39"/>
    <property type="match status" value="1"/>
</dbReference>
<dbReference type="SUPFAM" id="SSF53335">
    <property type="entry name" value="S-adenosyl-L-methionine-dependent methyltransferases"/>
    <property type="match status" value="1"/>
</dbReference>
<dbReference type="InterPro" id="IPR029063">
    <property type="entry name" value="SAM-dependent_MTases_sf"/>
</dbReference>
<protein>
    <submittedName>
        <fullName evidence="1">Uncharacterized protein</fullName>
    </submittedName>
</protein>
<keyword evidence="2" id="KW-1185">Reference proteome</keyword>
<dbReference type="KEGG" id="asoc:CB4_03685"/>
<organism evidence="1 2">
    <name type="scientific">Aneurinibacillus soli</name>
    <dbReference type="NCBI Taxonomy" id="1500254"/>
    <lineage>
        <taxon>Bacteria</taxon>
        <taxon>Bacillati</taxon>
        <taxon>Bacillota</taxon>
        <taxon>Bacilli</taxon>
        <taxon>Bacillales</taxon>
        <taxon>Paenibacillaceae</taxon>
        <taxon>Aneurinibacillus group</taxon>
        <taxon>Aneurinibacillus</taxon>
    </lineage>
</organism>
<dbReference type="Proteomes" id="UP000217696">
    <property type="component" value="Chromosome"/>
</dbReference>
<dbReference type="CDD" id="cd02440">
    <property type="entry name" value="AdoMet_MTases"/>
    <property type="match status" value="1"/>
</dbReference>
<dbReference type="AlphaFoldDB" id="A0A0U5BFN8"/>
<accession>A0A0U5BFN8</accession>
<evidence type="ECO:0000313" key="1">
    <source>
        <dbReference type="EMBL" id="BAU29485.1"/>
    </source>
</evidence>
<name>A0A0U5BFN8_9BACL</name>